<evidence type="ECO:0000313" key="3">
    <source>
        <dbReference type="EMBL" id="DAZ99855.1"/>
    </source>
</evidence>
<feature type="transmembrane region" description="Helical" evidence="2">
    <location>
        <begin position="148"/>
        <end position="172"/>
    </location>
</feature>
<keyword evidence="2" id="KW-0812">Transmembrane</keyword>
<evidence type="ECO:0000256" key="2">
    <source>
        <dbReference type="SAM" id="Phobius"/>
    </source>
</evidence>
<gene>
    <name evidence="3" type="ORF">N0F65_008598</name>
</gene>
<protein>
    <submittedName>
        <fullName evidence="3">Uncharacterized protein</fullName>
    </submittedName>
</protein>
<evidence type="ECO:0000256" key="1">
    <source>
        <dbReference type="SAM" id="MobiDB-lite"/>
    </source>
</evidence>
<keyword evidence="2" id="KW-1133">Transmembrane helix</keyword>
<proteinExistence type="predicted"/>
<dbReference type="EMBL" id="DAKRPA010000075">
    <property type="protein sequence ID" value="DAZ99855.1"/>
    <property type="molecule type" value="Genomic_DNA"/>
</dbReference>
<dbReference type="AlphaFoldDB" id="A0AAV2Z0A9"/>
<name>A0AAV2Z0A9_9STRA</name>
<dbReference type="Proteomes" id="UP001146120">
    <property type="component" value="Unassembled WGS sequence"/>
</dbReference>
<organism evidence="3 4">
    <name type="scientific">Lagenidium giganteum</name>
    <dbReference type="NCBI Taxonomy" id="4803"/>
    <lineage>
        <taxon>Eukaryota</taxon>
        <taxon>Sar</taxon>
        <taxon>Stramenopiles</taxon>
        <taxon>Oomycota</taxon>
        <taxon>Peronosporomycetes</taxon>
        <taxon>Pythiales</taxon>
        <taxon>Pythiaceae</taxon>
    </lineage>
</organism>
<accession>A0AAV2Z0A9</accession>
<evidence type="ECO:0000313" key="4">
    <source>
        <dbReference type="Proteomes" id="UP001146120"/>
    </source>
</evidence>
<keyword evidence="2" id="KW-0472">Membrane</keyword>
<comment type="caution">
    <text evidence="3">The sequence shown here is derived from an EMBL/GenBank/DDBJ whole genome shotgun (WGS) entry which is preliminary data.</text>
</comment>
<reference evidence="3" key="1">
    <citation type="submission" date="2022-11" db="EMBL/GenBank/DDBJ databases">
        <authorList>
            <person name="Morgan W.R."/>
            <person name="Tartar A."/>
        </authorList>
    </citation>
    <scope>NUCLEOTIDE SEQUENCE</scope>
    <source>
        <strain evidence="3">ARSEF 373</strain>
    </source>
</reference>
<sequence>MLLQEEHELMQLLPSGTSEASWTNKFSQDDWDLVRQKTSLDDRKALADGWTLLSKMVLASTANSTWGVNCLRRAVAWHPGFVPAYLETSTFLENLGYKNGSCQTMEKMLERVDPTEFRSGEMRSILTSNFPHCSVIIRMANLWENNILFRYIVAASVIVSFLHGLCVAIYFFHDKFRFCCPSKREEHEQQPSDHVKPSSKKSKRD</sequence>
<keyword evidence="4" id="KW-1185">Reference proteome</keyword>
<feature type="region of interest" description="Disordered" evidence="1">
    <location>
        <begin position="184"/>
        <end position="205"/>
    </location>
</feature>
<feature type="compositionally biased region" description="Basic and acidic residues" evidence="1">
    <location>
        <begin position="184"/>
        <end position="196"/>
    </location>
</feature>
<reference evidence="3" key="2">
    <citation type="journal article" date="2023" name="Microbiol Resour">
        <title>Decontamination and Annotation of the Draft Genome Sequence of the Oomycete Lagenidium giganteum ARSEF 373.</title>
        <authorList>
            <person name="Morgan W.R."/>
            <person name="Tartar A."/>
        </authorList>
    </citation>
    <scope>NUCLEOTIDE SEQUENCE</scope>
    <source>
        <strain evidence="3">ARSEF 373</strain>
    </source>
</reference>